<dbReference type="Proteomes" id="UP001160148">
    <property type="component" value="Unassembled WGS sequence"/>
</dbReference>
<sequence length="78" mass="8737">MPSFQVYQSSKERPDTLCQFKADPANREVALTKVRDGVQCACTEMRSTSLTQSQTFSIFFPENKDIALAVSLVEKICT</sequence>
<comment type="caution">
    <text evidence="1">The sequence shown here is derived from an EMBL/GenBank/DDBJ whole genome shotgun (WGS) entry which is preliminary data.</text>
</comment>
<protein>
    <submittedName>
        <fullName evidence="1">Uncharacterized protein</fullName>
    </submittedName>
</protein>
<reference evidence="1 2" key="1">
    <citation type="submission" date="2023-01" db="EMBL/GenBank/DDBJ databases">
        <authorList>
            <person name="Whitehead M."/>
        </authorList>
    </citation>
    <scope>NUCLEOTIDE SEQUENCE [LARGE SCALE GENOMIC DNA]</scope>
</reference>
<proteinExistence type="predicted"/>
<organism evidence="1 2">
    <name type="scientific">Macrosiphum euphorbiae</name>
    <name type="common">potato aphid</name>
    <dbReference type="NCBI Taxonomy" id="13131"/>
    <lineage>
        <taxon>Eukaryota</taxon>
        <taxon>Metazoa</taxon>
        <taxon>Ecdysozoa</taxon>
        <taxon>Arthropoda</taxon>
        <taxon>Hexapoda</taxon>
        <taxon>Insecta</taxon>
        <taxon>Pterygota</taxon>
        <taxon>Neoptera</taxon>
        <taxon>Paraneoptera</taxon>
        <taxon>Hemiptera</taxon>
        <taxon>Sternorrhyncha</taxon>
        <taxon>Aphidomorpha</taxon>
        <taxon>Aphidoidea</taxon>
        <taxon>Aphididae</taxon>
        <taxon>Macrosiphini</taxon>
        <taxon>Macrosiphum</taxon>
    </lineage>
</organism>
<evidence type="ECO:0000313" key="1">
    <source>
        <dbReference type="EMBL" id="CAI6356861.1"/>
    </source>
</evidence>
<gene>
    <name evidence="1" type="ORF">MEUPH1_LOCUS12550</name>
</gene>
<dbReference type="EMBL" id="CARXXK010000002">
    <property type="protein sequence ID" value="CAI6356861.1"/>
    <property type="molecule type" value="Genomic_DNA"/>
</dbReference>
<evidence type="ECO:0000313" key="2">
    <source>
        <dbReference type="Proteomes" id="UP001160148"/>
    </source>
</evidence>
<name>A0AAV0WMZ4_9HEMI</name>
<dbReference type="AlphaFoldDB" id="A0AAV0WMZ4"/>
<accession>A0AAV0WMZ4</accession>
<keyword evidence="2" id="KW-1185">Reference proteome</keyword>